<sequence length="232" mass="25707">MYGNIYGGGYYSSWMIFVLPAMLFASYAQLKINSAFNKYSRVSSDTAYTGSQIARMILDRNGLYDVRVEQISGKLTDHYDPRAKVVRLSSGIYSGNSIASMSVAAHEVGHAIQHAEGYFPLILRNNIAPIANFSSRLVWLFIIIGFAISPFFIELGIALFLSVVLFQIITLPVEFNASSRALIQLENGIMARDKIKPAKEVLRAAALTYVAATLVAIGELLRLLAMTNRRRD</sequence>
<keyword evidence="3" id="KW-1185">Reference proteome</keyword>
<dbReference type="RefSeq" id="WP_154438256.1">
    <property type="nucleotide sequence ID" value="NZ_JAHLPJ010000001.1"/>
</dbReference>
<accession>A0A6N7XU56</accession>
<keyword evidence="1" id="KW-0812">Transmembrane</keyword>
<evidence type="ECO:0000256" key="1">
    <source>
        <dbReference type="SAM" id="Phobius"/>
    </source>
</evidence>
<proteinExistence type="predicted"/>
<comment type="caution">
    <text evidence="2">The sequence shown here is derived from an EMBL/GenBank/DDBJ whole genome shotgun (WGS) entry which is preliminary data.</text>
</comment>
<reference evidence="2 3" key="1">
    <citation type="submission" date="2019-09" db="EMBL/GenBank/DDBJ databases">
        <title>In-depth cultivation of the pig gut microbiome towards novel bacterial diversity and tailored functional studies.</title>
        <authorList>
            <person name="Wylensek D."/>
            <person name="Hitch T.C.A."/>
            <person name="Clavel T."/>
        </authorList>
    </citation>
    <scope>NUCLEOTIDE SEQUENCE [LARGE SCALE GENOMIC DNA]</scope>
    <source>
        <strain evidence="2 3">WCA3-693-APC-4?</strain>
    </source>
</reference>
<dbReference type="Proteomes" id="UP000469523">
    <property type="component" value="Unassembled WGS sequence"/>
</dbReference>
<feature type="transmembrane region" description="Helical" evidence="1">
    <location>
        <begin position="12"/>
        <end position="30"/>
    </location>
</feature>
<evidence type="ECO:0000313" key="2">
    <source>
        <dbReference type="EMBL" id="MSU00074.1"/>
    </source>
</evidence>
<dbReference type="PANTHER" id="PTHR36434">
    <property type="entry name" value="MEMBRANE PROTEASE YUGP-RELATED"/>
    <property type="match status" value="1"/>
</dbReference>
<dbReference type="AlphaFoldDB" id="A0A6N7XU56"/>
<keyword evidence="1" id="KW-1133">Transmembrane helix</keyword>
<dbReference type="Pfam" id="PF04298">
    <property type="entry name" value="Zn_peptidase_2"/>
    <property type="match status" value="1"/>
</dbReference>
<feature type="transmembrane region" description="Helical" evidence="1">
    <location>
        <begin position="206"/>
        <end position="225"/>
    </location>
</feature>
<feature type="transmembrane region" description="Helical" evidence="1">
    <location>
        <begin position="137"/>
        <end position="169"/>
    </location>
</feature>
<protein>
    <submittedName>
        <fullName evidence="2">Zinc metallopeptidase</fullName>
    </submittedName>
</protein>
<dbReference type="EMBL" id="VUNQ01000001">
    <property type="protein sequence ID" value="MSU00074.1"/>
    <property type="molecule type" value="Genomic_DNA"/>
</dbReference>
<dbReference type="InterPro" id="IPR007395">
    <property type="entry name" value="Zn_peptidase_2"/>
</dbReference>
<evidence type="ECO:0000313" key="3">
    <source>
        <dbReference type="Proteomes" id="UP000469523"/>
    </source>
</evidence>
<name>A0A6N7XU56_9FIRM</name>
<keyword evidence="1" id="KW-0472">Membrane</keyword>
<organism evidence="2 3">
    <name type="scientific">Tissierella pigra</name>
    <dbReference type="NCBI Taxonomy" id="2607614"/>
    <lineage>
        <taxon>Bacteria</taxon>
        <taxon>Bacillati</taxon>
        <taxon>Bacillota</taxon>
        <taxon>Tissierellia</taxon>
        <taxon>Tissierellales</taxon>
        <taxon>Tissierellaceae</taxon>
        <taxon>Tissierella</taxon>
    </lineage>
</organism>
<gene>
    <name evidence="2" type="ORF">FYJ83_01160</name>
</gene>
<dbReference type="PANTHER" id="PTHR36434:SF1">
    <property type="entry name" value="MEMBRANE PROTEASE YUGP-RELATED"/>
    <property type="match status" value="1"/>
</dbReference>